<evidence type="ECO:0000259" key="6">
    <source>
        <dbReference type="Pfam" id="PF01266"/>
    </source>
</evidence>
<organism evidence="7">
    <name type="scientific">uncultured Desulfobacterium sp</name>
    <dbReference type="NCBI Taxonomy" id="201089"/>
    <lineage>
        <taxon>Bacteria</taxon>
        <taxon>Pseudomonadati</taxon>
        <taxon>Thermodesulfobacteriota</taxon>
        <taxon>Desulfobacteria</taxon>
        <taxon>Desulfobacterales</taxon>
        <taxon>Desulfobacteriaceae</taxon>
        <taxon>Desulfobacterium</taxon>
        <taxon>environmental samples</taxon>
    </lineage>
</organism>
<protein>
    <recommendedName>
        <fullName evidence="6">FAD dependent oxidoreductase domain-containing protein</fullName>
    </recommendedName>
</protein>
<evidence type="ECO:0000313" key="7">
    <source>
        <dbReference type="EMBL" id="SPD74581.1"/>
    </source>
</evidence>
<dbReference type="Gene3D" id="3.30.9.10">
    <property type="entry name" value="D-Amino Acid Oxidase, subunit A, domain 2"/>
    <property type="match status" value="1"/>
</dbReference>
<keyword evidence="4" id="KW-0560">Oxidoreductase</keyword>
<dbReference type="PROSITE" id="PS51257">
    <property type="entry name" value="PROKAR_LIPOPROTEIN"/>
    <property type="match status" value="1"/>
</dbReference>
<proteinExistence type="inferred from homology"/>
<dbReference type="Pfam" id="PF01266">
    <property type="entry name" value="DAO"/>
    <property type="match status" value="1"/>
</dbReference>
<dbReference type="SUPFAM" id="SSF51905">
    <property type="entry name" value="FAD/NAD(P)-binding domain"/>
    <property type="match status" value="1"/>
</dbReference>
<dbReference type="GO" id="GO:0047545">
    <property type="term" value="F:(S)-2-hydroxyglutarate dehydrogenase activity"/>
    <property type="evidence" value="ECO:0007669"/>
    <property type="project" value="TreeGrafter"/>
</dbReference>
<keyword evidence="3" id="KW-0274">FAD</keyword>
<accession>A0A445MZ16</accession>
<evidence type="ECO:0000256" key="2">
    <source>
        <dbReference type="ARBA" id="ARBA00022630"/>
    </source>
</evidence>
<evidence type="ECO:0000256" key="5">
    <source>
        <dbReference type="ARBA" id="ARBA00037941"/>
    </source>
</evidence>
<dbReference type="EMBL" id="OJIN01000165">
    <property type="protein sequence ID" value="SPD74581.1"/>
    <property type="molecule type" value="Genomic_DNA"/>
</dbReference>
<dbReference type="InterPro" id="IPR036188">
    <property type="entry name" value="FAD/NAD-bd_sf"/>
</dbReference>
<keyword evidence="2" id="KW-0285">Flavoprotein</keyword>
<dbReference type="Gene3D" id="3.50.50.60">
    <property type="entry name" value="FAD/NAD(P)-binding domain"/>
    <property type="match status" value="1"/>
</dbReference>
<feature type="domain" description="FAD dependent oxidoreductase" evidence="6">
    <location>
        <begin position="15"/>
        <end position="391"/>
    </location>
</feature>
<evidence type="ECO:0000256" key="4">
    <source>
        <dbReference type="ARBA" id="ARBA00023002"/>
    </source>
</evidence>
<evidence type="ECO:0000256" key="3">
    <source>
        <dbReference type="ARBA" id="ARBA00022827"/>
    </source>
</evidence>
<dbReference type="PANTHER" id="PTHR43104:SF4">
    <property type="entry name" value="L-2-HYDROXYGLUTARATE DEHYDROGENASE, MITOCHONDRIAL"/>
    <property type="match status" value="1"/>
</dbReference>
<name>A0A445MZ16_9BACT</name>
<reference evidence="7" key="1">
    <citation type="submission" date="2018-01" db="EMBL/GenBank/DDBJ databases">
        <authorList>
            <person name="Regsiter A."/>
            <person name="William W."/>
        </authorList>
    </citation>
    <scope>NUCLEOTIDE SEQUENCE</scope>
    <source>
        <strain evidence="7">TRIP AH-1</strain>
    </source>
</reference>
<comment type="similarity">
    <text evidence="5">Belongs to the L2HGDH family.</text>
</comment>
<dbReference type="InterPro" id="IPR006076">
    <property type="entry name" value="FAD-dep_OxRdtase"/>
</dbReference>
<sequence>MTFTKSSILTEHINIAVIGGGVIGCAIAWELSGRYEGIFVFERNPGITQGENQSSRNSGVIHSGIYYDQETRPQKAALCVEGNRLLYDFCQKHEVPALKTGKLIVATDNKENDILNIYLDRAGKNHVPDVIRISGHEARRIEPNVFAESALLVPSAGIVDPIAFVYRLHTLAGNNGAQFMTRTEVIGFEQAGDGVAVGFCYRDGRTERVVSRVVINAGGVEADLLARLMDPDSPYELDPVRGESYKFYGHKRPELGLNGRNIYPTPELVHTEHGSHFTVGVHLTPTFDDLSCPPVVGSTVTVGPKLVPVKDRKDLSKPPLDAAIFAAKARTYFPGLKQDDLIWHQMGLQARLKGQPDFVILADSSTPDFINLLGIDSPGLTSSLAIAKRVGKMVDQIIRF</sequence>
<comment type="cofactor">
    <cofactor evidence="1">
        <name>FAD</name>
        <dbReference type="ChEBI" id="CHEBI:57692"/>
    </cofactor>
</comment>
<gene>
    <name evidence="7" type="ORF">PITCH_A250010</name>
</gene>
<dbReference type="AlphaFoldDB" id="A0A445MZ16"/>
<evidence type="ECO:0000256" key="1">
    <source>
        <dbReference type="ARBA" id="ARBA00001974"/>
    </source>
</evidence>
<dbReference type="PANTHER" id="PTHR43104">
    <property type="entry name" value="L-2-HYDROXYGLUTARATE DEHYDROGENASE, MITOCHONDRIAL"/>
    <property type="match status" value="1"/>
</dbReference>